<sequence>MNPRVITLTANADHSLTLVFNNGETKRFDMRPYLGYTAFAPLQNIGFFQLARADHGTVAWPQDIDFDPDTLYLDSQSISDERAA</sequence>
<proteinExistence type="predicted"/>
<evidence type="ECO:0000313" key="2">
    <source>
        <dbReference type="Proteomes" id="UP000886602"/>
    </source>
</evidence>
<dbReference type="AlphaFoldDB" id="A0A9D7FAX6"/>
<name>A0A9D7FAX6_9RHOO</name>
<dbReference type="Proteomes" id="UP000886602">
    <property type="component" value="Unassembled WGS sequence"/>
</dbReference>
<dbReference type="Gene3D" id="3.30.2020.10">
    <property type="entry name" value="NE0471-like N-terminal domain"/>
    <property type="match status" value="1"/>
</dbReference>
<organism evidence="1 2">
    <name type="scientific">Candidatus Propionivibrio dominans</name>
    <dbReference type="NCBI Taxonomy" id="2954373"/>
    <lineage>
        <taxon>Bacteria</taxon>
        <taxon>Pseudomonadati</taxon>
        <taxon>Pseudomonadota</taxon>
        <taxon>Betaproteobacteria</taxon>
        <taxon>Rhodocyclales</taxon>
        <taxon>Rhodocyclaceae</taxon>
        <taxon>Propionivibrio</taxon>
    </lineage>
</organism>
<dbReference type="SUPFAM" id="SSF143880">
    <property type="entry name" value="NE0471 N-terminal domain-like"/>
    <property type="match status" value="1"/>
</dbReference>
<dbReference type="InterPro" id="IPR036782">
    <property type="entry name" value="NE0471-like_N"/>
</dbReference>
<gene>
    <name evidence="1" type="ORF">IPJ48_03975</name>
</gene>
<dbReference type="EMBL" id="JADJNC010000005">
    <property type="protein sequence ID" value="MBK7422307.1"/>
    <property type="molecule type" value="Genomic_DNA"/>
</dbReference>
<comment type="caution">
    <text evidence="1">The sequence shown here is derived from an EMBL/GenBank/DDBJ whole genome shotgun (WGS) entry which is preliminary data.</text>
</comment>
<reference evidence="1" key="1">
    <citation type="submission" date="2020-10" db="EMBL/GenBank/DDBJ databases">
        <title>Connecting structure to function with the recovery of over 1000 high-quality activated sludge metagenome-assembled genomes encoding full-length rRNA genes using long-read sequencing.</title>
        <authorList>
            <person name="Singleton C.M."/>
            <person name="Petriglieri F."/>
            <person name="Kristensen J.M."/>
            <person name="Kirkegaard R.H."/>
            <person name="Michaelsen T.Y."/>
            <person name="Andersen M.H."/>
            <person name="Karst S.M."/>
            <person name="Dueholm M.S."/>
            <person name="Nielsen P.H."/>
            <person name="Albertsen M."/>
        </authorList>
    </citation>
    <scope>NUCLEOTIDE SEQUENCE</scope>
    <source>
        <strain evidence="1">EsbW_18-Q3-R4-48_MAXAC.044</strain>
    </source>
</reference>
<evidence type="ECO:0000313" key="1">
    <source>
        <dbReference type="EMBL" id="MBK7422307.1"/>
    </source>
</evidence>
<dbReference type="InterPro" id="IPR018841">
    <property type="entry name" value="DUF2442"/>
</dbReference>
<accession>A0A9D7FAX6</accession>
<protein>
    <submittedName>
        <fullName evidence="1">DUF2442 domain-containing protein</fullName>
    </submittedName>
</protein>
<dbReference type="Pfam" id="PF10387">
    <property type="entry name" value="DUF2442"/>
    <property type="match status" value="1"/>
</dbReference>